<evidence type="ECO:0000313" key="2">
    <source>
        <dbReference type="Proteomes" id="UP000030687"/>
    </source>
</evidence>
<dbReference type="Gramene" id="ESR52573">
    <property type="protein sequence ID" value="ESR52573"/>
    <property type="gene ID" value="CICLE_v10023024mg"/>
</dbReference>
<accession>V4SXD2</accession>
<dbReference type="EMBL" id="KI536661">
    <property type="protein sequence ID" value="ESR52573.1"/>
    <property type="molecule type" value="Genomic_DNA"/>
</dbReference>
<evidence type="ECO:0000313" key="1">
    <source>
        <dbReference type="EMBL" id="ESR52573.1"/>
    </source>
</evidence>
<dbReference type="KEGG" id="cic:CICLE_v10023024mg"/>
<keyword evidence="2" id="KW-1185">Reference proteome</keyword>
<gene>
    <name evidence="1" type="ORF">CICLE_v10023024mg</name>
</gene>
<dbReference type="AlphaFoldDB" id="V4SXD2"/>
<sequence length="100" mass="11310">MQSYNLHNAQIIALIKILCLPQHQNPISDLLYVCTHLHCIISSCSSHGTRFFTAKQKNMTASPKEPTNGQKICVPLNLIGKTLHITFMKTIMQTFYSFMA</sequence>
<proteinExistence type="predicted"/>
<dbReference type="Proteomes" id="UP000030687">
    <property type="component" value="Unassembled WGS sequence"/>
</dbReference>
<protein>
    <submittedName>
        <fullName evidence="1">Uncharacterized protein</fullName>
    </submittedName>
</protein>
<reference evidence="1 2" key="1">
    <citation type="submission" date="2013-10" db="EMBL/GenBank/DDBJ databases">
        <authorList>
            <consortium name="International Citrus Genome Consortium"/>
            <person name="Jenkins J."/>
            <person name="Schmutz J."/>
            <person name="Prochnik S."/>
            <person name="Rokhsar D."/>
            <person name="Gmitter F."/>
            <person name="Ollitrault P."/>
            <person name="Machado M."/>
            <person name="Talon M."/>
            <person name="Wincker P."/>
            <person name="Jaillon O."/>
            <person name="Morgante M."/>
        </authorList>
    </citation>
    <scope>NUCLEOTIDE SEQUENCE</scope>
    <source>
        <strain evidence="2">cv. Clemenules</strain>
    </source>
</reference>
<name>V4SXD2_CITCL</name>
<dbReference type="InParanoid" id="V4SXD2"/>
<organism evidence="1 2">
    <name type="scientific">Citrus clementina</name>
    <name type="common">Clementine</name>
    <name type="synonym">Citrus deliciosa x Citrus sinensis</name>
    <dbReference type="NCBI Taxonomy" id="85681"/>
    <lineage>
        <taxon>Eukaryota</taxon>
        <taxon>Viridiplantae</taxon>
        <taxon>Streptophyta</taxon>
        <taxon>Embryophyta</taxon>
        <taxon>Tracheophyta</taxon>
        <taxon>Spermatophyta</taxon>
        <taxon>Magnoliopsida</taxon>
        <taxon>eudicotyledons</taxon>
        <taxon>Gunneridae</taxon>
        <taxon>Pentapetalae</taxon>
        <taxon>rosids</taxon>
        <taxon>malvids</taxon>
        <taxon>Sapindales</taxon>
        <taxon>Rutaceae</taxon>
        <taxon>Aurantioideae</taxon>
        <taxon>Citrus</taxon>
    </lineage>
</organism>